<dbReference type="Gene3D" id="2.10.260.10">
    <property type="match status" value="1"/>
</dbReference>
<evidence type="ECO:0000313" key="4">
    <source>
        <dbReference type="Proteomes" id="UP000321085"/>
    </source>
</evidence>
<dbReference type="InterPro" id="IPR007159">
    <property type="entry name" value="SpoVT-AbrB_dom"/>
</dbReference>
<reference evidence="3 4" key="1">
    <citation type="submission" date="2019-07" db="EMBL/GenBank/DDBJ databases">
        <title>Whole genome shotgun sequence of Microvirga aerophila NBRC 106136.</title>
        <authorList>
            <person name="Hosoyama A."/>
            <person name="Uohara A."/>
            <person name="Ohji S."/>
            <person name="Ichikawa N."/>
        </authorList>
    </citation>
    <scope>NUCLEOTIDE SEQUENCE [LARGE SCALE GENOMIC DNA]</scope>
    <source>
        <strain evidence="3 4">NBRC 106136</strain>
    </source>
</reference>
<feature type="domain" description="SpoVT-AbrB" evidence="2">
    <location>
        <begin position="4"/>
        <end position="44"/>
    </location>
</feature>
<keyword evidence="1" id="KW-0238">DNA-binding</keyword>
<organism evidence="3 4">
    <name type="scientific">Microvirga aerophila</name>
    <dbReference type="NCBI Taxonomy" id="670291"/>
    <lineage>
        <taxon>Bacteria</taxon>
        <taxon>Pseudomonadati</taxon>
        <taxon>Pseudomonadota</taxon>
        <taxon>Alphaproteobacteria</taxon>
        <taxon>Hyphomicrobiales</taxon>
        <taxon>Methylobacteriaceae</taxon>
        <taxon>Microvirga</taxon>
    </lineage>
</organism>
<keyword evidence="4" id="KW-1185">Reference proteome</keyword>
<dbReference type="AlphaFoldDB" id="A0A512C2F7"/>
<gene>
    <name evidence="3" type="primary">vapB1_3</name>
    <name evidence="3" type="ORF">MAE02_60750</name>
</gene>
<dbReference type="SUPFAM" id="SSF89447">
    <property type="entry name" value="AbrB/MazE/MraZ-like"/>
    <property type="match status" value="1"/>
</dbReference>
<name>A0A512C2F7_9HYPH</name>
<evidence type="ECO:0000313" key="3">
    <source>
        <dbReference type="EMBL" id="GEO18379.1"/>
    </source>
</evidence>
<dbReference type="Proteomes" id="UP000321085">
    <property type="component" value="Unassembled WGS sequence"/>
</dbReference>
<accession>A0A512C2F7</accession>
<dbReference type="GO" id="GO:0003677">
    <property type="term" value="F:DNA binding"/>
    <property type="evidence" value="ECO:0007669"/>
    <property type="project" value="UniProtKB-UniRule"/>
</dbReference>
<proteinExistence type="predicted"/>
<evidence type="ECO:0000256" key="1">
    <source>
        <dbReference type="PROSITE-ProRule" id="PRU01076"/>
    </source>
</evidence>
<sequence length="72" mass="8366">MVTAKVFRFGNSQAVRFPKQFRLASDEVEIFCRGDDIVWRKKSEKSARAFDLLCVFPDVDRDDTPPQEREGL</sequence>
<protein>
    <submittedName>
        <fullName evidence="3">Antitoxin VapB1</fullName>
    </submittedName>
</protein>
<dbReference type="InterPro" id="IPR037914">
    <property type="entry name" value="SpoVT-AbrB_sf"/>
</dbReference>
<dbReference type="EMBL" id="BJYU01000186">
    <property type="protein sequence ID" value="GEO18379.1"/>
    <property type="molecule type" value="Genomic_DNA"/>
</dbReference>
<evidence type="ECO:0000259" key="2">
    <source>
        <dbReference type="PROSITE" id="PS51740"/>
    </source>
</evidence>
<dbReference type="OrthoDB" id="7173678at2"/>
<dbReference type="PROSITE" id="PS51740">
    <property type="entry name" value="SPOVT_ABRB"/>
    <property type="match status" value="1"/>
</dbReference>
<comment type="caution">
    <text evidence="3">The sequence shown here is derived from an EMBL/GenBank/DDBJ whole genome shotgun (WGS) entry which is preliminary data.</text>
</comment>
<dbReference type="RefSeq" id="WP_114189117.1">
    <property type="nucleotide sequence ID" value="NZ_BJYU01000186.1"/>
</dbReference>